<dbReference type="Proteomes" id="UP000320813">
    <property type="component" value="Unassembled WGS sequence"/>
</dbReference>
<evidence type="ECO:0000313" key="3">
    <source>
        <dbReference type="Proteomes" id="UP000320813"/>
    </source>
</evidence>
<feature type="domain" description="PD-(D/E)XK endonuclease-like" evidence="1">
    <location>
        <begin position="962"/>
        <end position="1069"/>
    </location>
</feature>
<accession>A0A519B9R7</accession>
<gene>
    <name evidence="2" type="ORF">EVJ47_07285</name>
</gene>
<dbReference type="InterPro" id="IPR011604">
    <property type="entry name" value="PDDEXK-like_dom_sf"/>
</dbReference>
<feature type="domain" description="PD-(D/E)XK endonuclease-like" evidence="1">
    <location>
        <begin position="717"/>
        <end position="929"/>
    </location>
</feature>
<dbReference type="EMBL" id="SGBD01000004">
    <property type="protein sequence ID" value="RZD14030.1"/>
    <property type="molecule type" value="Genomic_DNA"/>
</dbReference>
<dbReference type="Gene3D" id="3.90.320.10">
    <property type="match status" value="1"/>
</dbReference>
<reference evidence="2 3" key="1">
    <citation type="submission" date="2019-01" db="EMBL/GenBank/DDBJ databases">
        <title>Insights into ecological role of a new deltaproteobacterial order Candidatus Sinidesulfobacterales (Sva0485) by metagenomics and metatranscriptomics.</title>
        <authorList>
            <person name="Tan S."/>
            <person name="Liu J."/>
            <person name="Fang Y."/>
            <person name="Hedlund B.P."/>
            <person name="Lian Z.H."/>
            <person name="Huang L.Y."/>
            <person name="Li J.T."/>
            <person name="Huang L.N."/>
            <person name="Li W.J."/>
            <person name="Jiang H.C."/>
            <person name="Dong H.L."/>
            <person name="Shu W.S."/>
        </authorList>
    </citation>
    <scope>NUCLEOTIDE SEQUENCE [LARGE SCALE GENOMIC DNA]</scope>
    <source>
        <strain evidence="2">AP3</strain>
    </source>
</reference>
<name>A0A519B9R7_9DELT</name>
<dbReference type="SUPFAM" id="SSF52540">
    <property type="entry name" value="P-loop containing nucleoside triphosphate hydrolases"/>
    <property type="match status" value="1"/>
</dbReference>
<dbReference type="AlphaFoldDB" id="A0A519B9R7"/>
<sequence length="1072" mass="123856">MNIYALSYKDFLLEYIADKLIEDINPGLNVNNRDNNVGNGRSGSIDNGLKGLNKDFSKYAVVFPGKRPALYLRSILANKLESPYYPPAIFSLSEFIKFIAEKSSGSKAEINAINASWFLYNIVKDETDLKFFKDTDKFEDFFLWGMQLFNTINELDAGSVNNESISRVESYIAAIPENMSKFYNYLPVIRHKFHEKLREENLTTAGLNYIEASKFLNNNAPKSVINEFEKIYFAGLIFLNRAESDVIKPLIKNGIAEFYTQIESLKEEEYLKDNIVVNLKKSLDKAEIVCITKMGAAETPTPINEYDTSLFFYEGFDTHSELLAGNEIFDENKLDPQKNAVVLPDSNTLLPFLYHIMDYIDAGCNITMGYPLKRTPLYSLIELIYKAQMSVQSKISARGGFANPKIEPEYQAKDYINLVKHPYIKTLGGIKTISAINNIENLIVKNGDIFISLNEIENNYLINKNAADASAANIIKTVHEYFFKNFEDNKTTAKDFASNLIKIVNLITKENNDALKYKLSPEFTKKMIEAVNLFKDSYFNNEPASKKSVFRLFKYYMDNESIAFNGIPLKGLQIMGILETRVLKFDRVAIFDANEDVLPQVKKFDPFLPYLVRKSLGLFTYNDYEALYRYHFRRLVFGSREAHIVYIKNDKRIRSRLIEEIIWDEEKKTKKLDIEDKVNHLGFKTIIFQESQGGESDFEIKKSDEVLKILGDLMKKISVSAIDTYINCPMQFYYRYIIRLEEIKEQGKRIGADKTGIFIHSILKKFYEGIKENRYNFKQFIEGNNYGADYNADRYLEPALDNILDNIIESPDMLKELEVDIDNGEFFLVKETAKKLLYNFIKKDLRSYDWNKTCMEILDLETKKEAEFIIAGGKQWEKTKTIKLYGIIDRIDMYKDIYKSRENNERNQEIKENENILIIDYKTGRSPVKPDIEKILEYKCNSRSGLAGDISAISGIPDRSKVKELIKSFQLPVYLYLYKSEHNTGGYKNLNACINLITLDKKTGSRGHRQYLFDKEKINSADKDEIMEKIILPSLKNIIEEMLDKEKPFIPDNSDIKTCEYCSYSLLCNKAS</sequence>
<evidence type="ECO:0000259" key="1">
    <source>
        <dbReference type="Pfam" id="PF12705"/>
    </source>
</evidence>
<proteinExistence type="predicted"/>
<protein>
    <submittedName>
        <fullName evidence="2">PD-(D/E)XK nuclease family protein</fullName>
    </submittedName>
</protein>
<dbReference type="Pfam" id="PF12705">
    <property type="entry name" value="PDDEXK_1"/>
    <property type="match status" value="2"/>
</dbReference>
<evidence type="ECO:0000313" key="2">
    <source>
        <dbReference type="EMBL" id="RZD14030.1"/>
    </source>
</evidence>
<organism evidence="2 3">
    <name type="scientific">Candidatus Acidulodesulfobacterium ferriphilum</name>
    <dbReference type="NCBI Taxonomy" id="2597223"/>
    <lineage>
        <taxon>Bacteria</taxon>
        <taxon>Deltaproteobacteria</taxon>
        <taxon>Candidatus Acidulodesulfobacterales</taxon>
        <taxon>Candidatus Acidulodesulfobacterium</taxon>
    </lineage>
</organism>
<comment type="caution">
    <text evidence="2">The sequence shown here is derived from an EMBL/GenBank/DDBJ whole genome shotgun (WGS) entry which is preliminary data.</text>
</comment>
<dbReference type="InterPro" id="IPR038726">
    <property type="entry name" value="PDDEXK_AddAB-type"/>
</dbReference>
<dbReference type="InterPro" id="IPR027417">
    <property type="entry name" value="P-loop_NTPase"/>
</dbReference>